<evidence type="ECO:0000313" key="2">
    <source>
        <dbReference type="Proteomes" id="UP000622687"/>
    </source>
</evidence>
<evidence type="ECO:0000313" key="1">
    <source>
        <dbReference type="EMBL" id="MBI6873748.1"/>
    </source>
</evidence>
<protein>
    <recommendedName>
        <fullName evidence="3">Phage protein</fullName>
    </recommendedName>
</protein>
<dbReference type="EMBL" id="JAEEGB010000015">
    <property type="protein sequence ID" value="MBI6873748.1"/>
    <property type="molecule type" value="Genomic_DNA"/>
</dbReference>
<evidence type="ECO:0008006" key="3">
    <source>
        <dbReference type="Google" id="ProtNLM"/>
    </source>
</evidence>
<dbReference type="Proteomes" id="UP000622687">
    <property type="component" value="Unassembled WGS sequence"/>
</dbReference>
<organism evidence="1 2">
    <name type="scientific">Clostridium aciditolerans</name>
    <dbReference type="NCBI Taxonomy" id="339861"/>
    <lineage>
        <taxon>Bacteria</taxon>
        <taxon>Bacillati</taxon>
        <taxon>Bacillota</taxon>
        <taxon>Clostridia</taxon>
        <taxon>Eubacteriales</taxon>
        <taxon>Clostridiaceae</taxon>
        <taxon>Clostridium</taxon>
    </lineage>
</organism>
<gene>
    <name evidence="1" type="ORF">I6U51_13670</name>
</gene>
<keyword evidence="2" id="KW-1185">Reference proteome</keyword>
<dbReference type="Pfam" id="PF20765">
    <property type="entry name" value="Phage_tail_terminator_8"/>
    <property type="match status" value="1"/>
</dbReference>
<sequence>MEELIRAIAVDIAKEFEHYIYLQDIGEGFKRPSFFIYHVSTKQVDINRRKYNNNILIKIVYFAPLSKYQLPIRLDQLATLEKLKKIFSNMGIRVGDNWVRISDMAVNYTEDKDIVLQLTLDKEEFREDKFSNENNFETMKNIYIRESGI</sequence>
<dbReference type="InterPro" id="IPR049254">
    <property type="entry name" value="Phage_tail_terminator"/>
</dbReference>
<dbReference type="AlphaFoldDB" id="A0A934M5M5"/>
<dbReference type="RefSeq" id="WP_211143175.1">
    <property type="nucleotide sequence ID" value="NZ_JAEEGB010000015.1"/>
</dbReference>
<reference evidence="1" key="1">
    <citation type="submission" date="2020-12" db="EMBL/GenBank/DDBJ databases">
        <title>Clostridium thailandense sp. nov., a novel acetogenic bacterium isolated from peat land soil in Thailand.</title>
        <authorList>
            <person name="Chaikitkaew S."/>
            <person name="Birkeland N.K."/>
        </authorList>
    </citation>
    <scope>NUCLEOTIDE SEQUENCE</scope>
    <source>
        <strain evidence="1">DSM 17425</strain>
    </source>
</reference>
<comment type="caution">
    <text evidence="1">The sequence shown here is derived from an EMBL/GenBank/DDBJ whole genome shotgun (WGS) entry which is preliminary data.</text>
</comment>
<accession>A0A934M5M5</accession>
<proteinExistence type="predicted"/>
<name>A0A934M5M5_9CLOT</name>